<name>A0A830BUV0_9LAMI</name>
<keyword evidence="2" id="KW-0472">Membrane</keyword>
<dbReference type="EMBL" id="BMAC01000115">
    <property type="protein sequence ID" value="GFP85861.1"/>
    <property type="molecule type" value="Genomic_DNA"/>
</dbReference>
<dbReference type="InterPro" id="IPR013103">
    <property type="entry name" value="RVT_2"/>
</dbReference>
<proteinExistence type="inferred from homology"/>
<gene>
    <name evidence="4" type="ORF">PHJA_000729900</name>
</gene>
<keyword evidence="2" id="KW-0812">Transmembrane</keyword>
<dbReference type="InterPro" id="IPR027417">
    <property type="entry name" value="P-loop_NTPase"/>
</dbReference>
<dbReference type="Pfam" id="PF07727">
    <property type="entry name" value="RVT_2"/>
    <property type="match status" value="1"/>
</dbReference>
<sequence length="243" mass="27081">MTTRSKSGIDKSKVFQVTGFLQEPNNLKEALNTPEWKCAMQEELFALSQNQTWTLSTLPPDKQLIGCKWIYKVKKNVDGTLNRYKARLVAKGYTQTPGFNFTETFSAVVKPSTIRVVRSSSFRQERASEISPDLKGTSIFLVGLNSSYKLSLGRILADALRYYYFDIDSLVEEAAGGKSSALSLIERDEEGYLESETKVLKQLSSMGRLVVCAGNGVVKSATNLYVCNILLTAIFIFYAAFDD</sequence>
<dbReference type="PANTHER" id="PTHR21087">
    <property type="entry name" value="SHIKIMATE KINASE"/>
    <property type="match status" value="1"/>
</dbReference>
<evidence type="ECO:0000313" key="5">
    <source>
        <dbReference type="Proteomes" id="UP000653305"/>
    </source>
</evidence>
<feature type="domain" description="Reverse transcriptase Ty1/copia-type" evidence="3">
    <location>
        <begin position="50"/>
        <end position="126"/>
    </location>
</feature>
<evidence type="ECO:0000256" key="1">
    <source>
        <dbReference type="ARBA" id="ARBA00006997"/>
    </source>
</evidence>
<comment type="similarity">
    <text evidence="1">Belongs to the shikimate kinase family.</text>
</comment>
<dbReference type="InterPro" id="IPR031322">
    <property type="entry name" value="Shikimate/glucono_kinase"/>
</dbReference>
<dbReference type="OrthoDB" id="197068at2759"/>
<dbReference type="Proteomes" id="UP000653305">
    <property type="component" value="Unassembled WGS sequence"/>
</dbReference>
<dbReference type="Gene3D" id="3.40.50.300">
    <property type="entry name" value="P-loop containing nucleotide triphosphate hydrolases"/>
    <property type="match status" value="1"/>
</dbReference>
<keyword evidence="4" id="KW-0418">Kinase</keyword>
<dbReference type="GO" id="GO:0009507">
    <property type="term" value="C:chloroplast"/>
    <property type="evidence" value="ECO:0007669"/>
    <property type="project" value="TreeGrafter"/>
</dbReference>
<dbReference type="PANTHER" id="PTHR21087:SF4">
    <property type="entry name" value="INACTIVE SHIKIMATE KINASE LIKE 1, CHLOROPLASTIC-RELATED"/>
    <property type="match status" value="1"/>
</dbReference>
<organism evidence="4 5">
    <name type="scientific">Phtheirospermum japonicum</name>
    <dbReference type="NCBI Taxonomy" id="374723"/>
    <lineage>
        <taxon>Eukaryota</taxon>
        <taxon>Viridiplantae</taxon>
        <taxon>Streptophyta</taxon>
        <taxon>Embryophyta</taxon>
        <taxon>Tracheophyta</taxon>
        <taxon>Spermatophyta</taxon>
        <taxon>Magnoliopsida</taxon>
        <taxon>eudicotyledons</taxon>
        <taxon>Gunneridae</taxon>
        <taxon>Pentapetalae</taxon>
        <taxon>asterids</taxon>
        <taxon>lamiids</taxon>
        <taxon>Lamiales</taxon>
        <taxon>Orobanchaceae</taxon>
        <taxon>Orobanchaceae incertae sedis</taxon>
        <taxon>Phtheirospermum</taxon>
    </lineage>
</organism>
<dbReference type="Pfam" id="PF01202">
    <property type="entry name" value="SKI"/>
    <property type="match status" value="1"/>
</dbReference>
<evidence type="ECO:0000313" key="4">
    <source>
        <dbReference type="EMBL" id="GFP85861.1"/>
    </source>
</evidence>
<dbReference type="PRINTS" id="PR01100">
    <property type="entry name" value="SHIKIMTKNASE"/>
</dbReference>
<keyword evidence="4" id="KW-0808">Transferase</keyword>
<keyword evidence="5" id="KW-1185">Reference proteome</keyword>
<dbReference type="GO" id="GO:0005829">
    <property type="term" value="C:cytosol"/>
    <property type="evidence" value="ECO:0007669"/>
    <property type="project" value="TreeGrafter"/>
</dbReference>
<evidence type="ECO:0000256" key="2">
    <source>
        <dbReference type="SAM" id="Phobius"/>
    </source>
</evidence>
<comment type="caution">
    <text evidence="4">The sequence shown here is derived from an EMBL/GenBank/DDBJ whole genome shotgun (WGS) entry which is preliminary data.</text>
</comment>
<protein>
    <submittedName>
        <fullName evidence="4">Probable inactive shikimate kinase like 1 chloroplastic</fullName>
    </submittedName>
</protein>
<keyword evidence="2" id="KW-1133">Transmembrane helix</keyword>
<dbReference type="AlphaFoldDB" id="A0A830BUV0"/>
<evidence type="ECO:0000259" key="3">
    <source>
        <dbReference type="Pfam" id="PF07727"/>
    </source>
</evidence>
<reference evidence="4" key="1">
    <citation type="submission" date="2020-07" db="EMBL/GenBank/DDBJ databases">
        <title>Ethylene signaling mediates host invasion by parasitic plants.</title>
        <authorList>
            <person name="Yoshida S."/>
        </authorList>
    </citation>
    <scope>NUCLEOTIDE SEQUENCE</scope>
    <source>
        <strain evidence="4">Okayama</strain>
    </source>
</reference>
<accession>A0A830BUV0</accession>
<dbReference type="GO" id="GO:0016301">
    <property type="term" value="F:kinase activity"/>
    <property type="evidence" value="ECO:0007669"/>
    <property type="project" value="UniProtKB-KW"/>
</dbReference>
<feature type="transmembrane region" description="Helical" evidence="2">
    <location>
        <begin position="224"/>
        <end position="241"/>
    </location>
</feature>